<evidence type="ECO:0000259" key="5">
    <source>
        <dbReference type="Pfam" id="PF00347"/>
    </source>
</evidence>
<reference evidence="6" key="1">
    <citation type="submission" date="2021-01" db="EMBL/GenBank/DDBJ databases">
        <authorList>
            <person name="Eckstrom K.M.E."/>
        </authorList>
    </citation>
    <scope>NUCLEOTIDE SEQUENCE</scope>
    <source>
        <strain evidence="6">UVCC 0001</strain>
    </source>
</reference>
<dbReference type="PROSITE" id="PS00525">
    <property type="entry name" value="RIBOSOMAL_L6_1"/>
    <property type="match status" value="1"/>
</dbReference>
<keyword evidence="7" id="KW-1185">Reference proteome</keyword>
<evidence type="ECO:0000313" key="7">
    <source>
        <dbReference type="Proteomes" id="UP001255856"/>
    </source>
</evidence>
<evidence type="ECO:0000313" key="6">
    <source>
        <dbReference type="EMBL" id="KAK2080141.1"/>
    </source>
</evidence>
<dbReference type="GO" id="GO:0005840">
    <property type="term" value="C:ribosome"/>
    <property type="evidence" value="ECO:0007669"/>
    <property type="project" value="UniProtKB-KW"/>
</dbReference>
<feature type="domain" description="Large ribosomal subunit protein uL6 alpha-beta" evidence="5">
    <location>
        <begin position="87"/>
        <end position="161"/>
    </location>
</feature>
<dbReference type="InterPro" id="IPR002358">
    <property type="entry name" value="Ribosomal_uL6_CS"/>
</dbReference>
<sequence length="175" mass="18778">MRLAGSAFGKPVTVDIDGSHVRVKGPKGELDRTVSDLVSLSQGEGLIRLQRVEDSRLASQQHGLARALVSNMVTGVSAGFTKVLKLVGVGYRAALAGQKLTLSLGYSHPVVLEIPPGLAVEVERNTTIKIQGHDKELLGQFAATIRSKRPPEPYKGKGVRYADETVRLKEGKKGK</sequence>
<proteinExistence type="inferred from homology"/>
<dbReference type="AlphaFoldDB" id="A0AAD9IM45"/>
<dbReference type="PANTHER" id="PTHR11655">
    <property type="entry name" value="60S/50S RIBOSOMAL PROTEIN L6/L9"/>
    <property type="match status" value="1"/>
</dbReference>
<dbReference type="GO" id="GO:0003735">
    <property type="term" value="F:structural constituent of ribosome"/>
    <property type="evidence" value="ECO:0007669"/>
    <property type="project" value="InterPro"/>
</dbReference>
<evidence type="ECO:0000256" key="1">
    <source>
        <dbReference type="ARBA" id="ARBA00009356"/>
    </source>
</evidence>
<dbReference type="EMBL" id="JASFZW010000002">
    <property type="protein sequence ID" value="KAK2080141.1"/>
    <property type="molecule type" value="Genomic_DNA"/>
</dbReference>
<dbReference type="InterPro" id="IPR019906">
    <property type="entry name" value="Ribosomal_uL6_bac-type"/>
</dbReference>
<dbReference type="GO" id="GO:0019843">
    <property type="term" value="F:rRNA binding"/>
    <property type="evidence" value="ECO:0007669"/>
    <property type="project" value="InterPro"/>
</dbReference>
<dbReference type="NCBIfam" id="TIGR03654">
    <property type="entry name" value="L6_bact"/>
    <property type="match status" value="1"/>
</dbReference>
<keyword evidence="2 4" id="KW-0689">Ribosomal protein</keyword>
<dbReference type="GO" id="GO:0006412">
    <property type="term" value="P:translation"/>
    <property type="evidence" value="ECO:0007669"/>
    <property type="project" value="InterPro"/>
</dbReference>
<accession>A0AAD9IM45</accession>
<dbReference type="Gene3D" id="3.90.930.12">
    <property type="entry name" value="Ribosomal protein L6, alpha-beta domain"/>
    <property type="match status" value="2"/>
</dbReference>
<feature type="domain" description="Large ribosomal subunit protein uL6 alpha-beta" evidence="5">
    <location>
        <begin position="8"/>
        <end position="79"/>
    </location>
</feature>
<dbReference type="InterPro" id="IPR000702">
    <property type="entry name" value="Ribosomal_uL6-like"/>
</dbReference>
<name>A0AAD9IM45_PROWI</name>
<evidence type="ECO:0000256" key="3">
    <source>
        <dbReference type="ARBA" id="ARBA00023274"/>
    </source>
</evidence>
<organism evidence="6 7">
    <name type="scientific">Prototheca wickerhamii</name>
    <dbReference type="NCBI Taxonomy" id="3111"/>
    <lineage>
        <taxon>Eukaryota</taxon>
        <taxon>Viridiplantae</taxon>
        <taxon>Chlorophyta</taxon>
        <taxon>core chlorophytes</taxon>
        <taxon>Trebouxiophyceae</taxon>
        <taxon>Chlorellales</taxon>
        <taxon>Chlorellaceae</taxon>
        <taxon>Prototheca</taxon>
    </lineage>
</organism>
<dbReference type="GO" id="GO:1990904">
    <property type="term" value="C:ribonucleoprotein complex"/>
    <property type="evidence" value="ECO:0007669"/>
    <property type="project" value="UniProtKB-KW"/>
</dbReference>
<dbReference type="PIRSF" id="PIRSF002162">
    <property type="entry name" value="Ribosomal_L6"/>
    <property type="match status" value="1"/>
</dbReference>
<gene>
    <name evidence="6" type="ORF">QBZ16_002537</name>
</gene>
<dbReference type="Pfam" id="PF00347">
    <property type="entry name" value="Ribosomal_L6"/>
    <property type="match status" value="2"/>
</dbReference>
<evidence type="ECO:0000256" key="4">
    <source>
        <dbReference type="RuleBase" id="RU003869"/>
    </source>
</evidence>
<dbReference type="Proteomes" id="UP001255856">
    <property type="component" value="Unassembled WGS sequence"/>
</dbReference>
<dbReference type="PANTHER" id="PTHR11655:SF14">
    <property type="entry name" value="LARGE RIBOSOMAL SUBUNIT PROTEIN UL6M"/>
    <property type="match status" value="1"/>
</dbReference>
<dbReference type="PRINTS" id="PR00059">
    <property type="entry name" value="RIBOSOMALL6"/>
</dbReference>
<comment type="similarity">
    <text evidence="1 4">Belongs to the universal ribosomal protein uL6 family.</text>
</comment>
<dbReference type="InterPro" id="IPR036789">
    <property type="entry name" value="Ribosomal_uL6-like_a/b-dom_sf"/>
</dbReference>
<keyword evidence="3 4" id="KW-0687">Ribonucleoprotein</keyword>
<comment type="caution">
    <text evidence="6">The sequence shown here is derived from an EMBL/GenBank/DDBJ whole genome shotgun (WGS) entry which is preliminary data.</text>
</comment>
<dbReference type="SUPFAM" id="SSF56053">
    <property type="entry name" value="Ribosomal protein L6"/>
    <property type="match status" value="2"/>
</dbReference>
<protein>
    <recommendedName>
        <fullName evidence="5">Large ribosomal subunit protein uL6 alpha-beta domain-containing protein</fullName>
    </recommendedName>
</protein>
<evidence type="ECO:0000256" key="2">
    <source>
        <dbReference type="ARBA" id="ARBA00022980"/>
    </source>
</evidence>
<dbReference type="InterPro" id="IPR020040">
    <property type="entry name" value="Ribosomal_uL6_a/b-dom"/>
</dbReference>
<dbReference type="FunFam" id="3.90.930.12:FF:000001">
    <property type="entry name" value="50S ribosomal protein L6"/>
    <property type="match status" value="1"/>
</dbReference>